<dbReference type="FunFam" id="3.40.50.300:FF:000134">
    <property type="entry name" value="Iron-enterobactin ABC transporter ATP-binding protein"/>
    <property type="match status" value="1"/>
</dbReference>
<evidence type="ECO:0000256" key="6">
    <source>
        <dbReference type="ARBA" id="ARBA00022840"/>
    </source>
</evidence>
<dbReference type="InterPro" id="IPR003439">
    <property type="entry name" value="ABC_transporter-like_ATP-bd"/>
</dbReference>
<keyword evidence="4" id="KW-0410">Iron transport</keyword>
<dbReference type="PROSITE" id="PS00211">
    <property type="entry name" value="ABC_TRANSPORTER_1"/>
    <property type="match status" value="1"/>
</dbReference>
<evidence type="ECO:0000256" key="2">
    <source>
        <dbReference type="ARBA" id="ARBA00022448"/>
    </source>
</evidence>
<dbReference type="PANTHER" id="PTHR42771">
    <property type="entry name" value="IRON(3+)-HYDROXAMATE IMPORT ATP-BINDING PROTEIN FHUC"/>
    <property type="match status" value="1"/>
</dbReference>
<gene>
    <name evidence="12" type="ORF">A8926_6327</name>
</gene>
<comment type="caution">
    <text evidence="12">The sequence shown here is derived from an EMBL/GenBank/DDBJ whole genome shotgun (WGS) entry which is preliminary data.</text>
</comment>
<dbReference type="SMART" id="SM00382">
    <property type="entry name" value="AAA"/>
    <property type="match status" value="1"/>
</dbReference>
<proteinExistence type="predicted"/>
<accession>A0A2N3Y5P6</accession>
<keyword evidence="6 12" id="KW-0067">ATP-binding</keyword>
<keyword evidence="3" id="KW-1003">Cell membrane</keyword>
<keyword evidence="5" id="KW-0547">Nucleotide-binding</keyword>
<dbReference type="Gene3D" id="3.40.50.300">
    <property type="entry name" value="P-loop containing nucleotide triphosphate hydrolases"/>
    <property type="match status" value="1"/>
</dbReference>
<dbReference type="CDD" id="cd03214">
    <property type="entry name" value="ABC_Iron-Siderophores_B12_Hemin"/>
    <property type="match status" value="1"/>
</dbReference>
<dbReference type="PANTHER" id="PTHR42771:SF2">
    <property type="entry name" value="IRON(3+)-HYDROXAMATE IMPORT ATP-BINDING PROTEIN FHUC"/>
    <property type="match status" value="1"/>
</dbReference>
<comment type="subcellular location">
    <subcellularLocation>
        <location evidence="1">Cell membrane</location>
        <topology evidence="1">Peripheral membrane protein</topology>
    </subcellularLocation>
</comment>
<protein>
    <submittedName>
        <fullName evidence="12">Iron complex transport system ATP-binding protein</fullName>
    </submittedName>
</protein>
<evidence type="ECO:0000313" key="13">
    <source>
        <dbReference type="Proteomes" id="UP000233786"/>
    </source>
</evidence>
<dbReference type="SUPFAM" id="SSF52540">
    <property type="entry name" value="P-loop containing nucleoside triphosphate hydrolases"/>
    <property type="match status" value="1"/>
</dbReference>
<keyword evidence="7" id="KW-0408">Iron</keyword>
<feature type="domain" description="ABC transporter" evidence="11">
    <location>
        <begin position="4"/>
        <end position="240"/>
    </location>
</feature>
<dbReference type="STRING" id="994479.GCA_000194155_06975"/>
<dbReference type="Pfam" id="PF00005">
    <property type="entry name" value="ABC_tran"/>
    <property type="match status" value="1"/>
</dbReference>
<dbReference type="AlphaFoldDB" id="A0A2N3Y5P6"/>
<dbReference type="PROSITE" id="PS50893">
    <property type="entry name" value="ABC_TRANSPORTER_2"/>
    <property type="match status" value="1"/>
</dbReference>
<name>A0A2N3Y5P6_SACSN</name>
<dbReference type="EMBL" id="PJNB01000001">
    <property type="protein sequence ID" value="PKW18256.1"/>
    <property type="molecule type" value="Genomic_DNA"/>
</dbReference>
<keyword evidence="2" id="KW-0813">Transport</keyword>
<keyword evidence="13" id="KW-1185">Reference proteome</keyword>
<keyword evidence="8" id="KW-0406">Ion transport</keyword>
<evidence type="ECO:0000256" key="4">
    <source>
        <dbReference type="ARBA" id="ARBA00022496"/>
    </source>
</evidence>
<evidence type="ECO:0000256" key="5">
    <source>
        <dbReference type="ARBA" id="ARBA00022741"/>
    </source>
</evidence>
<evidence type="ECO:0000256" key="9">
    <source>
        <dbReference type="ARBA" id="ARBA00023136"/>
    </source>
</evidence>
<evidence type="ECO:0000256" key="10">
    <source>
        <dbReference type="SAM" id="MobiDB-lite"/>
    </source>
</evidence>
<dbReference type="RefSeq" id="WP_044576449.1">
    <property type="nucleotide sequence ID" value="NZ_CP061007.1"/>
</dbReference>
<evidence type="ECO:0000259" key="11">
    <source>
        <dbReference type="PROSITE" id="PS50893"/>
    </source>
</evidence>
<evidence type="ECO:0000256" key="8">
    <source>
        <dbReference type="ARBA" id="ARBA00023065"/>
    </source>
</evidence>
<dbReference type="InterPro" id="IPR051535">
    <property type="entry name" value="Siderophore_ABC-ATPase"/>
</dbReference>
<feature type="compositionally biased region" description="Basic and acidic residues" evidence="10">
    <location>
        <begin position="259"/>
        <end position="271"/>
    </location>
</feature>
<dbReference type="GO" id="GO:0006826">
    <property type="term" value="P:iron ion transport"/>
    <property type="evidence" value="ECO:0007669"/>
    <property type="project" value="UniProtKB-KW"/>
</dbReference>
<keyword evidence="9" id="KW-0472">Membrane</keyword>
<dbReference type="InterPro" id="IPR003593">
    <property type="entry name" value="AAA+_ATPase"/>
</dbReference>
<reference evidence="12" key="1">
    <citation type="submission" date="2017-12" db="EMBL/GenBank/DDBJ databases">
        <title>Sequencing the genomes of 1000 Actinobacteria strains.</title>
        <authorList>
            <person name="Klenk H.-P."/>
        </authorList>
    </citation>
    <scope>NUCLEOTIDE SEQUENCE [LARGE SCALE GENOMIC DNA]</scope>
    <source>
        <strain evidence="12">DSM 44228</strain>
    </source>
</reference>
<evidence type="ECO:0000313" key="12">
    <source>
        <dbReference type="EMBL" id="PKW18256.1"/>
    </source>
</evidence>
<dbReference type="InterPro" id="IPR017871">
    <property type="entry name" value="ABC_transporter-like_CS"/>
</dbReference>
<dbReference type="GO" id="GO:0005524">
    <property type="term" value="F:ATP binding"/>
    <property type="evidence" value="ECO:0007669"/>
    <property type="project" value="UniProtKB-KW"/>
</dbReference>
<dbReference type="OrthoDB" id="3426016at2"/>
<dbReference type="InterPro" id="IPR027417">
    <property type="entry name" value="P-loop_NTPase"/>
</dbReference>
<sequence>MSALKARGITVRFGDRIVLAGVDLTVSDGEWVALVGRNGCGKTTLLRVLGGLHVPDAGEVLVRGHSLRSASRRQIAREVAVLPQSMPSVPGLTVRQLVRQGRYAVHGPLGMLAGGDDAQVRDAMSATGVEHYADELIDRLSGGERQRVRLALALAQDTSILLLDEPTTYLDIGHQLEVLELVRRLQHERGLCVVTVLHDLEQAARYADRLVALRDGVVHAEGPTGEVVDETLLASVFGVSGRVRLDELTGRPLCTYDSVHPEGADQPDVKHPRPARLR</sequence>
<organism evidence="12 13">
    <name type="scientific">Saccharopolyspora spinosa</name>
    <dbReference type="NCBI Taxonomy" id="60894"/>
    <lineage>
        <taxon>Bacteria</taxon>
        <taxon>Bacillati</taxon>
        <taxon>Actinomycetota</taxon>
        <taxon>Actinomycetes</taxon>
        <taxon>Pseudonocardiales</taxon>
        <taxon>Pseudonocardiaceae</taxon>
        <taxon>Saccharopolyspora</taxon>
    </lineage>
</organism>
<evidence type="ECO:0000256" key="3">
    <source>
        <dbReference type="ARBA" id="ARBA00022475"/>
    </source>
</evidence>
<evidence type="ECO:0000256" key="1">
    <source>
        <dbReference type="ARBA" id="ARBA00004202"/>
    </source>
</evidence>
<feature type="region of interest" description="Disordered" evidence="10">
    <location>
        <begin position="256"/>
        <end position="278"/>
    </location>
</feature>
<dbReference type="GO" id="GO:0005886">
    <property type="term" value="C:plasma membrane"/>
    <property type="evidence" value="ECO:0007669"/>
    <property type="project" value="UniProtKB-SubCell"/>
</dbReference>
<evidence type="ECO:0000256" key="7">
    <source>
        <dbReference type="ARBA" id="ARBA00023004"/>
    </source>
</evidence>
<dbReference type="GO" id="GO:0016887">
    <property type="term" value="F:ATP hydrolysis activity"/>
    <property type="evidence" value="ECO:0007669"/>
    <property type="project" value="InterPro"/>
</dbReference>
<dbReference type="Proteomes" id="UP000233786">
    <property type="component" value="Unassembled WGS sequence"/>
</dbReference>